<sequence length="102" mass="11283">MKWSCGGGAEQYSTSLHMHAPRPLTSSTFKHLCYVEAGGEEIYSTWLPPPLPSSSTFKTRTIAGEWKPRVVDIVLLSLHYKHLSSTFNTPPPSSSTFNTPIC</sequence>
<dbReference type="EMBL" id="JAWZYT010003170">
    <property type="protein sequence ID" value="KAK4299807.1"/>
    <property type="molecule type" value="Genomic_DNA"/>
</dbReference>
<dbReference type="AlphaFoldDB" id="A0AAE1TW03"/>
<keyword evidence="2" id="KW-1185">Reference proteome</keyword>
<reference evidence="1" key="1">
    <citation type="submission" date="2023-11" db="EMBL/GenBank/DDBJ databases">
        <title>Genome assemblies of two species of porcelain crab, Petrolisthes cinctipes and Petrolisthes manimaculis (Anomura: Porcellanidae).</title>
        <authorList>
            <person name="Angst P."/>
        </authorList>
    </citation>
    <scope>NUCLEOTIDE SEQUENCE</scope>
    <source>
        <strain evidence="1">PB745_02</strain>
        <tissue evidence="1">Gill</tissue>
    </source>
</reference>
<dbReference type="Proteomes" id="UP001292094">
    <property type="component" value="Unassembled WGS sequence"/>
</dbReference>
<comment type="caution">
    <text evidence="1">The sequence shown here is derived from an EMBL/GenBank/DDBJ whole genome shotgun (WGS) entry which is preliminary data.</text>
</comment>
<evidence type="ECO:0000313" key="1">
    <source>
        <dbReference type="EMBL" id="KAK4299807.1"/>
    </source>
</evidence>
<accession>A0AAE1TW03</accession>
<protein>
    <submittedName>
        <fullName evidence="1">Uncharacterized protein</fullName>
    </submittedName>
</protein>
<name>A0AAE1TW03_9EUCA</name>
<proteinExistence type="predicted"/>
<gene>
    <name evidence="1" type="ORF">Pmani_027950</name>
</gene>
<organism evidence="1 2">
    <name type="scientific">Petrolisthes manimaculis</name>
    <dbReference type="NCBI Taxonomy" id="1843537"/>
    <lineage>
        <taxon>Eukaryota</taxon>
        <taxon>Metazoa</taxon>
        <taxon>Ecdysozoa</taxon>
        <taxon>Arthropoda</taxon>
        <taxon>Crustacea</taxon>
        <taxon>Multicrustacea</taxon>
        <taxon>Malacostraca</taxon>
        <taxon>Eumalacostraca</taxon>
        <taxon>Eucarida</taxon>
        <taxon>Decapoda</taxon>
        <taxon>Pleocyemata</taxon>
        <taxon>Anomura</taxon>
        <taxon>Galatheoidea</taxon>
        <taxon>Porcellanidae</taxon>
        <taxon>Petrolisthes</taxon>
    </lineage>
</organism>
<evidence type="ECO:0000313" key="2">
    <source>
        <dbReference type="Proteomes" id="UP001292094"/>
    </source>
</evidence>